<evidence type="ECO:0000313" key="13">
    <source>
        <dbReference type="EMBL" id="TMW65365.1"/>
    </source>
</evidence>
<dbReference type="GO" id="GO:0005125">
    <property type="term" value="F:cytokine activity"/>
    <property type="evidence" value="ECO:0007669"/>
    <property type="project" value="UniProtKB-KW"/>
</dbReference>
<protein>
    <recommendedName>
        <fullName evidence="12">L-dopachrome isomerase</fullName>
        <ecNumber evidence="9">5.3.2.1</ecNumber>
        <ecNumber evidence="8">5.3.3.12</ecNumber>
    </recommendedName>
    <alternativeName>
        <fullName evidence="10">L-dopachrome tautomerase</fullName>
    </alternativeName>
    <alternativeName>
        <fullName evidence="11">Phenylpyruvate tautomerase</fullName>
    </alternativeName>
</protein>
<proteinExistence type="inferred from homology"/>
<dbReference type="Proteomes" id="UP000794436">
    <property type="component" value="Unassembled WGS sequence"/>
</dbReference>
<evidence type="ECO:0000256" key="7">
    <source>
        <dbReference type="ARBA" id="ARBA00036823"/>
    </source>
</evidence>
<gene>
    <name evidence="13" type="ORF">Poli38472_008007</name>
</gene>
<dbReference type="PANTHER" id="PTHR11954">
    <property type="entry name" value="D-DOPACHROME DECARBOXYLASE"/>
    <property type="match status" value="1"/>
</dbReference>
<comment type="similarity">
    <text evidence="2">Belongs to the MIF family.</text>
</comment>
<dbReference type="EMBL" id="SPLM01000037">
    <property type="protein sequence ID" value="TMW65365.1"/>
    <property type="molecule type" value="Genomic_DNA"/>
</dbReference>
<comment type="catalytic activity">
    <reaction evidence="7">
        <text>L-dopachrome = 5,6-dihydroxyindole-2-carboxylate</text>
        <dbReference type="Rhea" id="RHEA:13041"/>
        <dbReference type="ChEBI" id="CHEBI:16875"/>
        <dbReference type="ChEBI" id="CHEBI:57509"/>
        <dbReference type="EC" id="5.3.3.12"/>
    </reaction>
</comment>
<accession>A0A8K1CLB6</accession>
<reference evidence="13" key="1">
    <citation type="submission" date="2019-03" db="EMBL/GenBank/DDBJ databases">
        <title>Long read genome sequence of the mycoparasitic Pythium oligandrum ATCC 38472 isolated from sugarbeet rhizosphere.</title>
        <authorList>
            <person name="Gaulin E."/>
        </authorList>
    </citation>
    <scope>NUCLEOTIDE SEQUENCE</scope>
    <source>
        <strain evidence="13">ATCC 38472_TT</strain>
    </source>
</reference>
<keyword evidence="5" id="KW-0413">Isomerase</keyword>
<dbReference type="GO" id="GO:0004167">
    <property type="term" value="F:dopachrome isomerase activity"/>
    <property type="evidence" value="ECO:0007669"/>
    <property type="project" value="UniProtKB-EC"/>
</dbReference>
<dbReference type="OrthoDB" id="255819at2759"/>
<evidence type="ECO:0000256" key="8">
    <source>
        <dbReference type="ARBA" id="ARBA00038932"/>
    </source>
</evidence>
<evidence type="ECO:0000313" key="14">
    <source>
        <dbReference type="Proteomes" id="UP000794436"/>
    </source>
</evidence>
<evidence type="ECO:0000256" key="12">
    <source>
        <dbReference type="ARBA" id="ARBA00042730"/>
    </source>
</evidence>
<dbReference type="GO" id="GO:0005615">
    <property type="term" value="C:extracellular space"/>
    <property type="evidence" value="ECO:0007669"/>
    <property type="project" value="UniProtKB-KW"/>
</dbReference>
<comment type="caution">
    <text evidence="13">The sequence shown here is derived from an EMBL/GenBank/DDBJ whole genome shotgun (WGS) entry which is preliminary data.</text>
</comment>
<name>A0A8K1CLB6_PYTOL</name>
<dbReference type="InterPro" id="IPR014347">
    <property type="entry name" value="Tautomerase/MIF_sf"/>
</dbReference>
<dbReference type="GO" id="GO:0050178">
    <property type="term" value="F:phenylpyruvate tautomerase activity"/>
    <property type="evidence" value="ECO:0007669"/>
    <property type="project" value="UniProtKB-EC"/>
</dbReference>
<dbReference type="PANTHER" id="PTHR11954:SF6">
    <property type="entry name" value="MACROPHAGE MIGRATION INHIBITORY FACTOR"/>
    <property type="match status" value="1"/>
</dbReference>
<evidence type="ECO:0000256" key="11">
    <source>
        <dbReference type="ARBA" id="ARBA00041912"/>
    </source>
</evidence>
<dbReference type="Pfam" id="PF01187">
    <property type="entry name" value="MIF"/>
    <property type="match status" value="1"/>
</dbReference>
<dbReference type="EC" id="5.3.3.12" evidence="8"/>
<evidence type="ECO:0000256" key="10">
    <source>
        <dbReference type="ARBA" id="ARBA00041631"/>
    </source>
</evidence>
<keyword evidence="14" id="KW-1185">Reference proteome</keyword>
<dbReference type="InterPro" id="IPR001398">
    <property type="entry name" value="Macrophage_inhib_fac"/>
</dbReference>
<keyword evidence="4" id="KW-0964">Secreted</keyword>
<dbReference type="EC" id="5.3.2.1" evidence="9"/>
<organism evidence="13 14">
    <name type="scientific">Pythium oligandrum</name>
    <name type="common">Mycoparasitic fungus</name>
    <dbReference type="NCBI Taxonomy" id="41045"/>
    <lineage>
        <taxon>Eukaryota</taxon>
        <taxon>Sar</taxon>
        <taxon>Stramenopiles</taxon>
        <taxon>Oomycota</taxon>
        <taxon>Peronosporomycetes</taxon>
        <taxon>Pythiales</taxon>
        <taxon>Pythiaceae</taxon>
        <taxon>Pythium</taxon>
    </lineage>
</organism>
<evidence type="ECO:0000256" key="5">
    <source>
        <dbReference type="ARBA" id="ARBA00023235"/>
    </source>
</evidence>
<comment type="subcellular location">
    <subcellularLocation>
        <location evidence="1">Secreted</location>
    </subcellularLocation>
</comment>
<evidence type="ECO:0000256" key="2">
    <source>
        <dbReference type="ARBA" id="ARBA00005851"/>
    </source>
</evidence>
<dbReference type="AlphaFoldDB" id="A0A8K1CLB6"/>
<dbReference type="SUPFAM" id="SSF55331">
    <property type="entry name" value="Tautomerase/MIF"/>
    <property type="match status" value="1"/>
</dbReference>
<evidence type="ECO:0000256" key="3">
    <source>
        <dbReference type="ARBA" id="ARBA00022514"/>
    </source>
</evidence>
<evidence type="ECO:0000256" key="1">
    <source>
        <dbReference type="ARBA" id="ARBA00004613"/>
    </source>
</evidence>
<keyword evidence="3" id="KW-0202">Cytokine</keyword>
<sequence>MPFIKVFTNVSRAQINSKQALAAFTTALSQGLDRSEAVVRVLLKLDSELAMGNSTEPCAIIHIGSMANINADSNPKTIRLVTDVAEKTLLAPGSRVLVTLEQLEPSNCGVNGEMMKPL</sequence>
<evidence type="ECO:0000256" key="6">
    <source>
        <dbReference type="ARBA" id="ARBA00036735"/>
    </source>
</evidence>
<evidence type="ECO:0000256" key="4">
    <source>
        <dbReference type="ARBA" id="ARBA00022525"/>
    </source>
</evidence>
<evidence type="ECO:0000256" key="9">
    <source>
        <dbReference type="ARBA" id="ARBA00039086"/>
    </source>
</evidence>
<dbReference type="Gene3D" id="3.30.429.10">
    <property type="entry name" value="Macrophage Migration Inhibitory Factor"/>
    <property type="match status" value="1"/>
</dbReference>
<comment type="catalytic activity">
    <reaction evidence="6">
        <text>3-phenylpyruvate = enol-phenylpyruvate</text>
        <dbReference type="Rhea" id="RHEA:17097"/>
        <dbReference type="ChEBI" id="CHEBI:16815"/>
        <dbReference type="ChEBI" id="CHEBI:18005"/>
        <dbReference type="EC" id="5.3.2.1"/>
    </reaction>
</comment>